<dbReference type="STRING" id="1081102.A0A167W2C8"/>
<dbReference type="Gene3D" id="3.40.50.300">
    <property type="entry name" value="P-loop containing nucleotide triphosphate hydrolases"/>
    <property type="match status" value="1"/>
</dbReference>
<gene>
    <name evidence="3" type="ORF">SPI_03412</name>
</gene>
<sequence length="410" mass="44031">MTSPRASGFTTSSKTTNPVPGQSPASKKSVVSGPRLVSSVQRYATHASPASPSGSRIQREERWAELGRAQAITAKHRKALFSALAPRREADNRFFGRGGTLVDTKPVVINTEDVPSTLATTVPAYGGGRLPTISLIDFVAQQHQSSVQNQSTFYYSSLASLLPGTVPLFAPVPDPSIDLSSTGAQDAIRASAADIEASPYRPHLDQLVQHSPKLEALHRLLAERIDRRGEYNNGRDAGSVSLPLAAVVFCTRPVTTHIVHLALHRAFGDRAKVAGLYASRPRSQREATLALFRGPVTLSEESEATECAVGLRILITTMALVSTGVDLTRASLVIIAEPGVNRSQETKAAGRVQRHGQLASDVRLYELACTDDVMEKIVLLRQAVKASSVVDSDELRQAVATWLDLYPDGA</sequence>
<dbReference type="OrthoDB" id="4161342at2759"/>
<dbReference type="InterPro" id="IPR027417">
    <property type="entry name" value="P-loop_NTPase"/>
</dbReference>
<feature type="compositionally biased region" description="Polar residues" evidence="1">
    <location>
        <begin position="1"/>
        <end position="26"/>
    </location>
</feature>
<keyword evidence="3" id="KW-0547">Nucleotide-binding</keyword>
<evidence type="ECO:0000313" key="3">
    <source>
        <dbReference type="EMBL" id="OAA63249.1"/>
    </source>
</evidence>
<accession>A0A167W2C8</accession>
<evidence type="ECO:0000259" key="2">
    <source>
        <dbReference type="SMART" id="SM00490"/>
    </source>
</evidence>
<dbReference type="SMART" id="SM00490">
    <property type="entry name" value="HELICc"/>
    <property type="match status" value="1"/>
</dbReference>
<keyword evidence="3" id="KW-0378">Hydrolase</keyword>
<dbReference type="GO" id="GO:0004386">
    <property type="term" value="F:helicase activity"/>
    <property type="evidence" value="ECO:0007669"/>
    <property type="project" value="UniProtKB-KW"/>
</dbReference>
<dbReference type="SUPFAM" id="SSF52540">
    <property type="entry name" value="P-loop containing nucleoside triphosphate hydrolases"/>
    <property type="match status" value="1"/>
</dbReference>
<dbReference type="InterPro" id="IPR001650">
    <property type="entry name" value="Helicase_C-like"/>
</dbReference>
<feature type="domain" description="Helicase C-terminal" evidence="2">
    <location>
        <begin position="257"/>
        <end position="356"/>
    </location>
</feature>
<feature type="compositionally biased region" description="Polar residues" evidence="1">
    <location>
        <begin position="38"/>
        <end position="56"/>
    </location>
</feature>
<keyword evidence="3" id="KW-0347">Helicase</keyword>
<protein>
    <submittedName>
        <fullName evidence="3">DNA/RNA helicase</fullName>
    </submittedName>
</protein>
<dbReference type="EMBL" id="AZHD01000005">
    <property type="protein sequence ID" value="OAA63249.1"/>
    <property type="molecule type" value="Genomic_DNA"/>
</dbReference>
<feature type="region of interest" description="Disordered" evidence="1">
    <location>
        <begin position="1"/>
        <end position="58"/>
    </location>
</feature>
<keyword evidence="3" id="KW-0067">ATP-binding</keyword>
<reference evidence="3 4" key="1">
    <citation type="journal article" date="2016" name="Genome Biol. Evol.">
        <title>Divergent and convergent evolution of fungal pathogenicity.</title>
        <authorList>
            <person name="Shang Y."/>
            <person name="Xiao G."/>
            <person name="Zheng P."/>
            <person name="Cen K."/>
            <person name="Zhan S."/>
            <person name="Wang C."/>
        </authorList>
    </citation>
    <scope>NUCLEOTIDE SEQUENCE [LARGE SCALE GENOMIC DNA]</scope>
    <source>
        <strain evidence="3 4">RCEF 264</strain>
    </source>
</reference>
<comment type="caution">
    <text evidence="3">The sequence shown here is derived from an EMBL/GenBank/DDBJ whole genome shotgun (WGS) entry which is preliminary data.</text>
</comment>
<organism evidence="3 4">
    <name type="scientific">Niveomyces insectorum RCEF 264</name>
    <dbReference type="NCBI Taxonomy" id="1081102"/>
    <lineage>
        <taxon>Eukaryota</taxon>
        <taxon>Fungi</taxon>
        <taxon>Dikarya</taxon>
        <taxon>Ascomycota</taxon>
        <taxon>Pezizomycotina</taxon>
        <taxon>Sordariomycetes</taxon>
        <taxon>Hypocreomycetidae</taxon>
        <taxon>Hypocreales</taxon>
        <taxon>Cordycipitaceae</taxon>
        <taxon>Niveomyces</taxon>
    </lineage>
</organism>
<name>A0A167W2C8_9HYPO</name>
<evidence type="ECO:0000256" key="1">
    <source>
        <dbReference type="SAM" id="MobiDB-lite"/>
    </source>
</evidence>
<dbReference type="AlphaFoldDB" id="A0A167W2C8"/>
<dbReference type="Proteomes" id="UP000076874">
    <property type="component" value="Unassembled WGS sequence"/>
</dbReference>
<keyword evidence="4" id="KW-1185">Reference proteome</keyword>
<proteinExistence type="predicted"/>
<evidence type="ECO:0000313" key="4">
    <source>
        <dbReference type="Proteomes" id="UP000076874"/>
    </source>
</evidence>
<dbReference type="Pfam" id="PF00271">
    <property type="entry name" value="Helicase_C"/>
    <property type="match status" value="1"/>
</dbReference>